<evidence type="ECO:0000313" key="1">
    <source>
        <dbReference type="EMBL" id="AHW61945.1"/>
    </source>
</evidence>
<dbReference type="HOGENOM" id="CLU_1977993_0_0_10"/>
<dbReference type="Proteomes" id="UP000181981">
    <property type="component" value="Unassembled WGS sequence"/>
</dbReference>
<evidence type="ECO:0000313" key="2">
    <source>
        <dbReference type="EMBL" id="SEU12462.1"/>
    </source>
</evidence>
<gene>
    <name evidence="1" type="ORF">FH5T_11640</name>
    <name evidence="2" type="ORF">SAMN05444285_15010</name>
</gene>
<keyword evidence="3" id="KW-1185">Reference proteome</keyword>
<accession>X5E3B0</accession>
<organism evidence="2 4">
    <name type="scientific">Draconibacterium orientale</name>
    <dbReference type="NCBI Taxonomy" id="1168034"/>
    <lineage>
        <taxon>Bacteria</taxon>
        <taxon>Pseudomonadati</taxon>
        <taxon>Bacteroidota</taxon>
        <taxon>Bacteroidia</taxon>
        <taxon>Marinilabiliales</taxon>
        <taxon>Prolixibacteraceae</taxon>
        <taxon>Draconibacterium</taxon>
    </lineage>
</organism>
<proteinExistence type="predicted"/>
<dbReference type="EMBL" id="CP007451">
    <property type="protein sequence ID" value="AHW61945.1"/>
    <property type="molecule type" value="Genomic_DNA"/>
</dbReference>
<dbReference type="KEGG" id="dori:FH5T_11640"/>
<name>X5E3B0_9BACT</name>
<protein>
    <submittedName>
        <fullName evidence="2">Uncharacterized protein</fullName>
    </submittedName>
</protein>
<reference evidence="2 4" key="2">
    <citation type="submission" date="2016-10" db="EMBL/GenBank/DDBJ databases">
        <authorList>
            <person name="de Groot N.N."/>
        </authorList>
    </citation>
    <scope>NUCLEOTIDE SEQUENCE [LARGE SCALE GENOMIC DNA]</scope>
    <source>
        <strain evidence="2 4">DSM 25947</strain>
    </source>
</reference>
<evidence type="ECO:0000313" key="3">
    <source>
        <dbReference type="Proteomes" id="UP000023772"/>
    </source>
</evidence>
<reference evidence="1 3" key="1">
    <citation type="submission" date="2014-03" db="EMBL/GenBank/DDBJ databases">
        <title>Complete genome sequence of a deeply braunched marine Bacteroidia bacterium Draconibacterium orientale type strain FH5T.</title>
        <authorList>
            <person name="Li X."/>
            <person name="Wang X."/>
            <person name="Xie Z."/>
            <person name="Du Z."/>
            <person name="Chen G."/>
        </authorList>
    </citation>
    <scope>NUCLEOTIDE SEQUENCE [LARGE SCALE GENOMIC DNA]</scope>
    <source>
        <strain evidence="1 3">FH5</strain>
    </source>
</reference>
<dbReference type="EMBL" id="FOHT01000050">
    <property type="protein sequence ID" value="SEU12462.1"/>
    <property type="molecule type" value="Genomic_DNA"/>
</dbReference>
<dbReference type="Proteomes" id="UP000023772">
    <property type="component" value="Chromosome"/>
</dbReference>
<dbReference type="AlphaFoldDB" id="X5E3B0"/>
<sequence>MELMGPHNSFYPFVPDVKYGISQAQLSTFSLMKGKQFFSNWKRIWCCYYSFLTTGSPREGSPDRVRGNAYLILLSGLQWLMPILQHRSVLNEMKKCDTLLLNRYNFTEFHVARTNIVIHRIFKLIL</sequence>
<evidence type="ECO:0000313" key="4">
    <source>
        <dbReference type="Proteomes" id="UP000181981"/>
    </source>
</evidence>